<keyword evidence="1" id="KW-0812">Transmembrane</keyword>
<protein>
    <submittedName>
        <fullName evidence="2">AMP-binding enzyme family protein</fullName>
    </submittedName>
</protein>
<dbReference type="HOGENOM" id="CLU_013044_1_1_1"/>
<dbReference type="RefSeq" id="XP_001015587.1">
    <property type="nucleotide sequence ID" value="XM_001015587.3"/>
</dbReference>
<dbReference type="KEGG" id="tet:TTHERM_00075470"/>
<dbReference type="Proteomes" id="UP000009168">
    <property type="component" value="Unassembled WGS sequence"/>
</dbReference>
<evidence type="ECO:0000256" key="1">
    <source>
        <dbReference type="SAM" id="Phobius"/>
    </source>
</evidence>
<gene>
    <name evidence="2" type="ORF">TTHERM_00075470</name>
</gene>
<keyword evidence="3" id="KW-1185">Reference proteome</keyword>
<evidence type="ECO:0000313" key="3">
    <source>
        <dbReference type="Proteomes" id="UP000009168"/>
    </source>
</evidence>
<dbReference type="AlphaFoldDB" id="Q23GB8"/>
<accession>Q23GB8</accession>
<dbReference type="EMBL" id="GG662704">
    <property type="protein sequence ID" value="EAR95342.1"/>
    <property type="molecule type" value="Genomic_DNA"/>
</dbReference>
<keyword evidence="1" id="KW-1133">Transmembrane helix</keyword>
<organism evidence="2 3">
    <name type="scientific">Tetrahymena thermophila (strain SB210)</name>
    <dbReference type="NCBI Taxonomy" id="312017"/>
    <lineage>
        <taxon>Eukaryota</taxon>
        <taxon>Sar</taxon>
        <taxon>Alveolata</taxon>
        <taxon>Ciliophora</taxon>
        <taxon>Intramacronucleata</taxon>
        <taxon>Oligohymenophorea</taxon>
        <taxon>Hymenostomatida</taxon>
        <taxon>Tetrahymenina</taxon>
        <taxon>Tetrahymenidae</taxon>
        <taxon>Tetrahymena</taxon>
    </lineage>
</organism>
<name>Q23GB8_TETTS</name>
<dbReference type="GeneID" id="7845086"/>
<dbReference type="InParanoid" id="Q23GB8"/>
<sequence>MSFLKNFDIFSQPVQFNAYNQKIRKRTFCGAFLTISIIITSLMYFTYLLNLFLTNQIDPIFRMQSFVTNDAIDLTLDNDFVGFQFSYNYKNGKYQSLSEIEAQQNKTYLVFIPLLIQSNATSYNVLPLNFTKCKNTLLDGYDCINFDNYQNISLSMDNRLNVKSYLIIAAYRCQDTDPIKTFIPSNCANSSEIDNAIKYGQQNIRLKAQQFNTTSKKLQTNYRNQYMHNLIDKVGIGSIQTTKQITTVKSGFLIQNQETFSGPISHSFTQQTLDKISYIQQTGNNLIFKIYISLDENTQLFSVQYPTLADILALCNSAFSFMMILGFFARKITQNMILQEMFILILQNIYQETYSKILKLNKLVNLDARLKQIQTAKKVEQTQKKEENDDDKISEKSSPIFIPFTSPKLAHTLFTINNDLVSEEQQSSQDQNSLCTSLEQRIELKRKEYTNRIQSARLNYKKRINSITNKSTKQMVQQKNQFKINLFNSNQTTTDVCSSFNYFRQQQKSTTLQEIQQKTYQCNQTNQTEAGASKDQSFLQEISKKINALSQKLISQKVQSFLFKIRLCRKRKFLESQGLSKQMIHDIEEQVNDSLDYFKIYKDILMLKKAIFILLSKEQLAALQLVGFSDNQARSLTDLNSKRDIFSPKIKQRDQNYFEEQFNLQQSNEIQAYYIQQFLQKCQKQQNMSIVDERLLSSLQLTLYD</sequence>
<reference evidence="3" key="1">
    <citation type="journal article" date="2006" name="PLoS Biol.">
        <title>Macronuclear genome sequence of the ciliate Tetrahymena thermophila, a model eukaryote.</title>
        <authorList>
            <person name="Eisen J.A."/>
            <person name="Coyne R.S."/>
            <person name="Wu M."/>
            <person name="Wu D."/>
            <person name="Thiagarajan M."/>
            <person name="Wortman J.R."/>
            <person name="Badger J.H."/>
            <person name="Ren Q."/>
            <person name="Amedeo P."/>
            <person name="Jones K.M."/>
            <person name="Tallon L.J."/>
            <person name="Delcher A.L."/>
            <person name="Salzberg S.L."/>
            <person name="Silva J.C."/>
            <person name="Haas B.J."/>
            <person name="Majoros W.H."/>
            <person name="Farzad M."/>
            <person name="Carlton J.M."/>
            <person name="Smith R.K. Jr."/>
            <person name="Garg J."/>
            <person name="Pearlman R.E."/>
            <person name="Karrer K.M."/>
            <person name="Sun L."/>
            <person name="Manning G."/>
            <person name="Elde N.C."/>
            <person name="Turkewitz A.P."/>
            <person name="Asai D.J."/>
            <person name="Wilkes D.E."/>
            <person name="Wang Y."/>
            <person name="Cai H."/>
            <person name="Collins K."/>
            <person name="Stewart B.A."/>
            <person name="Lee S.R."/>
            <person name="Wilamowska K."/>
            <person name="Weinberg Z."/>
            <person name="Ruzzo W.L."/>
            <person name="Wloga D."/>
            <person name="Gaertig J."/>
            <person name="Frankel J."/>
            <person name="Tsao C.-C."/>
            <person name="Gorovsky M.A."/>
            <person name="Keeling P.J."/>
            <person name="Waller R.F."/>
            <person name="Patron N.J."/>
            <person name="Cherry J.M."/>
            <person name="Stover N.A."/>
            <person name="Krieger C.J."/>
            <person name="del Toro C."/>
            <person name="Ryder H.F."/>
            <person name="Williamson S.C."/>
            <person name="Barbeau R.A."/>
            <person name="Hamilton E.P."/>
            <person name="Orias E."/>
        </authorList>
    </citation>
    <scope>NUCLEOTIDE SEQUENCE [LARGE SCALE GENOMIC DNA]</scope>
    <source>
        <strain evidence="3">SB210</strain>
    </source>
</reference>
<feature type="transmembrane region" description="Helical" evidence="1">
    <location>
        <begin position="28"/>
        <end position="53"/>
    </location>
</feature>
<proteinExistence type="predicted"/>
<keyword evidence="1" id="KW-0472">Membrane</keyword>
<evidence type="ECO:0000313" key="2">
    <source>
        <dbReference type="EMBL" id="EAR95342.1"/>
    </source>
</evidence>